<evidence type="ECO:0008006" key="8">
    <source>
        <dbReference type="Google" id="ProtNLM"/>
    </source>
</evidence>
<dbReference type="EMBL" id="VIFY01000152">
    <property type="protein sequence ID" value="TQB69458.1"/>
    <property type="molecule type" value="Genomic_DNA"/>
</dbReference>
<feature type="signal peptide" evidence="2">
    <location>
        <begin position="1"/>
        <end position="29"/>
    </location>
</feature>
<evidence type="ECO:0000259" key="3">
    <source>
        <dbReference type="Pfam" id="PF12768"/>
    </source>
</evidence>
<organism evidence="6 7">
    <name type="scientific">Monascus purpureus</name>
    <name type="common">Red mold</name>
    <name type="synonym">Monascus anka</name>
    <dbReference type="NCBI Taxonomy" id="5098"/>
    <lineage>
        <taxon>Eukaryota</taxon>
        <taxon>Fungi</taxon>
        <taxon>Dikarya</taxon>
        <taxon>Ascomycota</taxon>
        <taxon>Pezizomycotina</taxon>
        <taxon>Eurotiomycetes</taxon>
        <taxon>Eurotiomycetidae</taxon>
        <taxon>Eurotiales</taxon>
        <taxon>Aspergillaceae</taxon>
        <taxon>Monascus</taxon>
    </lineage>
</organism>
<reference evidence="6 7" key="1">
    <citation type="submission" date="2019-06" db="EMBL/GenBank/DDBJ databases">
        <title>Wine fermentation using esterase from Monascus purpureus.</title>
        <authorList>
            <person name="Geng C."/>
            <person name="Zhang Y."/>
        </authorList>
    </citation>
    <scope>NUCLEOTIDE SEQUENCE [LARGE SCALE GENOMIC DNA]</scope>
    <source>
        <strain evidence="6">HQ1</strain>
    </source>
</reference>
<dbReference type="InterPro" id="IPR048265">
    <property type="entry name" value="Rax2-like_third"/>
</dbReference>
<feature type="domain" description="Rax2-like second" evidence="4">
    <location>
        <begin position="226"/>
        <end position="375"/>
    </location>
</feature>
<dbReference type="InterPro" id="IPR011043">
    <property type="entry name" value="Gal_Oxase/kelch_b-propeller"/>
</dbReference>
<keyword evidence="7" id="KW-1185">Reference proteome</keyword>
<feature type="transmembrane region" description="Helical" evidence="1">
    <location>
        <begin position="1143"/>
        <end position="1166"/>
    </location>
</feature>
<evidence type="ECO:0000259" key="4">
    <source>
        <dbReference type="Pfam" id="PF20842"/>
    </source>
</evidence>
<dbReference type="Pfam" id="PF20843">
    <property type="entry name" value="Rax2_3"/>
    <property type="match status" value="1"/>
</dbReference>
<keyword evidence="1" id="KW-1133">Transmembrane helix</keyword>
<evidence type="ECO:0000256" key="2">
    <source>
        <dbReference type="SAM" id="SignalP"/>
    </source>
</evidence>
<keyword evidence="1" id="KW-0812">Transmembrane</keyword>
<proteinExistence type="predicted"/>
<sequence>MRTSSMFRHAAAGFSTVPWIWPLLPVANALSFTSVSQPDLDLSSLGRVTIVGNFDTASLYSYTEQSGAYTVNNGSQSLLTPLPNGYIADISAADSRIVTLCSLAGDNGTNPDIFVGGSFTSLGGVESRGIAQFNPNSGKVTAIPGLNGSVSVLLCDQDTNSVYVGGDFKQGSSSNAIVWNADQGWSNLPFDGFNGPVASILKETSSHIIFGGSFDGLGNSTSSREKSQQIINLQNATISSDANSALSGYQDPHNIICQTTGEDGPGKTWLLNDYSPGYWRAETRFGFRPTKLRLYNTHLDGRGTKSFLLRALPDNGIMNLTYSDPSSGKDVFCDAICPLSDNSSEIYRDFKFVNNIGMGGIQIEISDWYGTGAGLDGIELFEDEIMTYAINGFNEPACAGIDYRSAATQQGSWTVTTVPQGQSDYLTAQVTDSNAASTSVTFEPNIKQSGNYSVILYTPGCIQDGTCNMRGIVNVTGTFSNSESAKPIQADIYQTNYYDKYDTIYTGHVDASSSSFRPRVTLKRLAGQGDISIVASVVRFDFISATGGLNGLYDYNPSAVDNNSSDFIRSPVDRAGTQLRAGASILKLVQNDGVLYAGGNFSGSNIHNIMSFSGGNATALPQGGLNSEVNSMLVSDNLLYVGGSFTDTADGGNDDMKHIAAYSFTSRSWSPLGGGVNGPVNSILSFPLNVSSEINETTIAVSGDFDQILAFGNNTFASVSGFAIWVPSQKNWLQNLNVSQSGFVGQLTAMLSMNDTNILAGNLSSDGLVSNGAVSLLYSNGLSLSPFSTGSDKIKEGGEIFTGIVDESSGCNSTILGGHFTASALNGSTVENLLILNGKDASATGLGTEVNSNSTFLALAVANNTLFAGGVVTGSVGESALNGFVLYDLSSGQLVENQPPSFHGDNVYVNSIAVRPGSTEVYFGGSFDAAGALPCPGVCFYDMSSGQWNGPGVELTGTVLSLEWASNKELVAVGNLTVSNNQTAVATYNTKSQTWSSFDGASSANIPGTVTAFTPAREDVSNFWLAGQSSNGSSFLVNYDGFRFQSPGNLFEDGTTIRGLEVLTTSKSHGSTPFLDDNLVLLVAGQLVIPNFGNASAALFNGSTLSPFILTASSNGEPGSIARVITEQKNTYHEGKHHHSNGIVVLVSFCLALGCVFLIVVAGVILNKIQRRRQGYMRAPQSYGTDRRPSAMNRLPPEYLFNSLQQAHPGAPAL</sequence>
<dbReference type="PANTHER" id="PTHR31778:SF2">
    <property type="entry name" value="BUD SITE SELECTION PROTEIN RAX2"/>
    <property type="match status" value="1"/>
</dbReference>
<evidence type="ECO:0000256" key="1">
    <source>
        <dbReference type="SAM" id="Phobius"/>
    </source>
</evidence>
<keyword evidence="2" id="KW-0732">Signal</keyword>
<gene>
    <name evidence="6" type="ORF">MPDQ_001861</name>
</gene>
<dbReference type="AlphaFoldDB" id="A0A507QLS7"/>
<dbReference type="OrthoDB" id="2503993at2759"/>
<feature type="domain" description="Rax2-like C-terminal" evidence="3">
    <location>
        <begin position="884"/>
        <end position="1133"/>
    </location>
</feature>
<dbReference type="GO" id="GO:1902929">
    <property type="term" value="C:plasma membrane of growing cell tip"/>
    <property type="evidence" value="ECO:0007669"/>
    <property type="project" value="TreeGrafter"/>
</dbReference>
<evidence type="ECO:0000313" key="6">
    <source>
        <dbReference type="EMBL" id="TQB69458.1"/>
    </source>
</evidence>
<dbReference type="STRING" id="5098.A0A507QLS7"/>
<dbReference type="PANTHER" id="PTHR31778">
    <property type="entry name" value="BUD SITE SELECTION PROTEIN RAX2"/>
    <property type="match status" value="1"/>
</dbReference>
<accession>A0A507QLS7</accession>
<keyword evidence="1" id="KW-0472">Membrane</keyword>
<dbReference type="Pfam" id="PF20842">
    <property type="entry name" value="Rax2_2"/>
    <property type="match status" value="1"/>
</dbReference>
<dbReference type="InterPro" id="IPR048266">
    <property type="entry name" value="Rax2-like_second"/>
</dbReference>
<comment type="caution">
    <text evidence="6">The sequence shown here is derived from an EMBL/GenBank/DDBJ whole genome shotgun (WGS) entry which is preliminary data.</text>
</comment>
<dbReference type="Proteomes" id="UP000319663">
    <property type="component" value="Unassembled WGS sequence"/>
</dbReference>
<dbReference type="InterPro" id="IPR024982">
    <property type="entry name" value="Rax2-like_C"/>
</dbReference>
<name>A0A507QLS7_MONPU</name>
<dbReference type="Pfam" id="PF12768">
    <property type="entry name" value="Rax2"/>
    <property type="match status" value="1"/>
</dbReference>
<feature type="domain" description="Rax2-like third" evidence="5">
    <location>
        <begin position="387"/>
        <end position="542"/>
    </location>
</feature>
<evidence type="ECO:0000259" key="5">
    <source>
        <dbReference type="Pfam" id="PF20843"/>
    </source>
</evidence>
<dbReference type="SUPFAM" id="SSF50965">
    <property type="entry name" value="Galactose oxidase, central domain"/>
    <property type="match status" value="2"/>
</dbReference>
<protein>
    <recommendedName>
        <fullName evidence="8">Cellular morphogenesis protein</fullName>
    </recommendedName>
</protein>
<feature type="chain" id="PRO_5021265240" description="Cellular morphogenesis protein" evidence="2">
    <location>
        <begin position="30"/>
        <end position="1214"/>
    </location>
</feature>
<evidence type="ECO:0000313" key="7">
    <source>
        <dbReference type="Proteomes" id="UP000319663"/>
    </source>
</evidence>